<evidence type="ECO:0000256" key="2">
    <source>
        <dbReference type="ARBA" id="ARBA00010617"/>
    </source>
</evidence>
<dbReference type="InterPro" id="IPR050121">
    <property type="entry name" value="Cytochrome_P450_monoxygenase"/>
</dbReference>
<dbReference type="PROSITE" id="PS00086">
    <property type="entry name" value="CYTOCHROME_P450"/>
    <property type="match status" value="1"/>
</dbReference>
<protein>
    <submittedName>
        <fullName evidence="8">Cytochrome P450</fullName>
    </submittedName>
</protein>
<dbReference type="GO" id="GO:0016705">
    <property type="term" value="F:oxidoreductase activity, acting on paired donors, with incorporation or reduction of molecular oxygen"/>
    <property type="evidence" value="ECO:0007669"/>
    <property type="project" value="InterPro"/>
</dbReference>
<keyword evidence="3 5" id="KW-0479">Metal-binding</keyword>
<dbReference type="AlphaFoldDB" id="A0A6A5ZLR7"/>
<keyword evidence="6" id="KW-0503">Monooxygenase</keyword>
<keyword evidence="6" id="KW-0560">Oxidoreductase</keyword>
<dbReference type="PANTHER" id="PTHR24305">
    <property type="entry name" value="CYTOCHROME P450"/>
    <property type="match status" value="1"/>
</dbReference>
<keyword evidence="7" id="KW-1133">Transmembrane helix</keyword>
<dbReference type="EMBL" id="ML977315">
    <property type="protein sequence ID" value="KAF2119388.1"/>
    <property type="molecule type" value="Genomic_DNA"/>
</dbReference>
<evidence type="ECO:0000256" key="3">
    <source>
        <dbReference type="ARBA" id="ARBA00022723"/>
    </source>
</evidence>
<feature type="transmembrane region" description="Helical" evidence="7">
    <location>
        <begin position="20"/>
        <end position="43"/>
    </location>
</feature>
<dbReference type="CDD" id="cd11058">
    <property type="entry name" value="CYP60B-like"/>
    <property type="match status" value="1"/>
</dbReference>
<comment type="cofactor">
    <cofactor evidence="1 5">
        <name>heme</name>
        <dbReference type="ChEBI" id="CHEBI:30413"/>
    </cofactor>
</comment>
<evidence type="ECO:0000313" key="9">
    <source>
        <dbReference type="Proteomes" id="UP000799770"/>
    </source>
</evidence>
<feature type="binding site" description="axial binding residue" evidence="5">
    <location>
        <position position="457"/>
    </location>
    <ligand>
        <name>heme</name>
        <dbReference type="ChEBI" id="CHEBI:30413"/>
    </ligand>
    <ligandPart>
        <name>Fe</name>
        <dbReference type="ChEBI" id="CHEBI:18248"/>
    </ligandPart>
</feature>
<keyword evidence="7" id="KW-0472">Membrane</keyword>
<evidence type="ECO:0000313" key="8">
    <source>
        <dbReference type="EMBL" id="KAF2119388.1"/>
    </source>
</evidence>
<evidence type="ECO:0000256" key="7">
    <source>
        <dbReference type="SAM" id="Phobius"/>
    </source>
</evidence>
<dbReference type="SUPFAM" id="SSF48264">
    <property type="entry name" value="Cytochrome P450"/>
    <property type="match status" value="1"/>
</dbReference>
<evidence type="ECO:0000256" key="1">
    <source>
        <dbReference type="ARBA" id="ARBA00001971"/>
    </source>
</evidence>
<proteinExistence type="inferred from homology"/>
<sequence length="515" mass="58535">MGVVYFQGLVASCVDRIPTIRVVVLCASVSVAFLFIVLLYGLYNVFLHPLRKYPGPLLWRAYRVPYVISIHKGEIHRRMKDFHRVYGPIVRIAPNELSYTDGTAWKDIYANRTGHLTFERNPTWFKKMEPTEPMSIMGPDEEAHARFRKAFSNAFSEKSLRDQAPLIDGYVDAFITQLKVPVSGGRWTEKTVDLVRWLNYVTFDISGDLSFGESFDCVKNGKAHPWVETVTGFGKGLVLIASLNMYPPMEKLLRYVIPKHILKQHIDFRAMTAAKAEKRLAMDTDRPDFVTPTKKHSDQKSAITDQEWAINMMIIVFAGSETTASVLSGILRELVQNRGVLSRLTNEIRSAFETEQEIKIASTGNLSYLNAVINEGHRLCPAVAIGVPRVVPRGGDSICGQWVPGGTYVAVNQFAANRQLYNFHNPNSFIPERFLDSKHHTDDMSTFQPFGFGRHSCIGMKLAYAEMRLILARLLYAFDLSLADDKDRWDWGQQKTYILWEKEPLKVTLRRSGKS</sequence>
<keyword evidence="7" id="KW-0812">Transmembrane</keyword>
<dbReference type="InterPro" id="IPR002401">
    <property type="entry name" value="Cyt_P450_E_grp-I"/>
</dbReference>
<dbReference type="GO" id="GO:0005506">
    <property type="term" value="F:iron ion binding"/>
    <property type="evidence" value="ECO:0007669"/>
    <property type="project" value="InterPro"/>
</dbReference>
<gene>
    <name evidence="8" type="ORF">BDV96DRAFT_344576</name>
</gene>
<keyword evidence="5 6" id="KW-0349">Heme</keyword>
<reference evidence="8" key="1">
    <citation type="journal article" date="2020" name="Stud. Mycol.">
        <title>101 Dothideomycetes genomes: a test case for predicting lifestyles and emergence of pathogens.</title>
        <authorList>
            <person name="Haridas S."/>
            <person name="Albert R."/>
            <person name="Binder M."/>
            <person name="Bloem J."/>
            <person name="Labutti K."/>
            <person name="Salamov A."/>
            <person name="Andreopoulos B."/>
            <person name="Baker S."/>
            <person name="Barry K."/>
            <person name="Bills G."/>
            <person name="Bluhm B."/>
            <person name="Cannon C."/>
            <person name="Castanera R."/>
            <person name="Culley D."/>
            <person name="Daum C."/>
            <person name="Ezra D."/>
            <person name="Gonzalez J."/>
            <person name="Henrissat B."/>
            <person name="Kuo A."/>
            <person name="Liang C."/>
            <person name="Lipzen A."/>
            <person name="Lutzoni F."/>
            <person name="Magnuson J."/>
            <person name="Mondo S."/>
            <person name="Nolan M."/>
            <person name="Ohm R."/>
            <person name="Pangilinan J."/>
            <person name="Park H.-J."/>
            <person name="Ramirez L."/>
            <person name="Alfaro M."/>
            <person name="Sun H."/>
            <person name="Tritt A."/>
            <person name="Yoshinaga Y."/>
            <person name="Zwiers L.-H."/>
            <person name="Turgeon B."/>
            <person name="Goodwin S."/>
            <person name="Spatafora J."/>
            <person name="Crous P."/>
            <person name="Grigoriev I."/>
        </authorList>
    </citation>
    <scope>NUCLEOTIDE SEQUENCE</scope>
    <source>
        <strain evidence="8">CBS 627.86</strain>
    </source>
</reference>
<dbReference type="PRINTS" id="PR00385">
    <property type="entry name" value="P450"/>
</dbReference>
<dbReference type="OrthoDB" id="1470350at2759"/>
<keyword evidence="9" id="KW-1185">Reference proteome</keyword>
<dbReference type="PANTHER" id="PTHR24305:SF166">
    <property type="entry name" value="CYTOCHROME P450 12A4, MITOCHONDRIAL-RELATED"/>
    <property type="match status" value="1"/>
</dbReference>
<evidence type="ECO:0000256" key="4">
    <source>
        <dbReference type="ARBA" id="ARBA00023004"/>
    </source>
</evidence>
<dbReference type="InterPro" id="IPR017972">
    <property type="entry name" value="Cyt_P450_CS"/>
</dbReference>
<dbReference type="GO" id="GO:0004497">
    <property type="term" value="F:monooxygenase activity"/>
    <property type="evidence" value="ECO:0007669"/>
    <property type="project" value="UniProtKB-KW"/>
</dbReference>
<evidence type="ECO:0000256" key="6">
    <source>
        <dbReference type="RuleBase" id="RU000461"/>
    </source>
</evidence>
<dbReference type="PRINTS" id="PR00463">
    <property type="entry name" value="EP450I"/>
</dbReference>
<dbReference type="Proteomes" id="UP000799770">
    <property type="component" value="Unassembled WGS sequence"/>
</dbReference>
<keyword evidence="4 5" id="KW-0408">Iron</keyword>
<accession>A0A6A5ZLR7</accession>
<organism evidence="8 9">
    <name type="scientific">Lophiotrema nucula</name>
    <dbReference type="NCBI Taxonomy" id="690887"/>
    <lineage>
        <taxon>Eukaryota</taxon>
        <taxon>Fungi</taxon>
        <taxon>Dikarya</taxon>
        <taxon>Ascomycota</taxon>
        <taxon>Pezizomycotina</taxon>
        <taxon>Dothideomycetes</taxon>
        <taxon>Pleosporomycetidae</taxon>
        <taxon>Pleosporales</taxon>
        <taxon>Lophiotremataceae</taxon>
        <taxon>Lophiotrema</taxon>
    </lineage>
</organism>
<evidence type="ECO:0000256" key="5">
    <source>
        <dbReference type="PIRSR" id="PIRSR602401-1"/>
    </source>
</evidence>
<dbReference type="InterPro" id="IPR036396">
    <property type="entry name" value="Cyt_P450_sf"/>
</dbReference>
<comment type="similarity">
    <text evidence="2 6">Belongs to the cytochrome P450 family.</text>
</comment>
<dbReference type="GO" id="GO:0020037">
    <property type="term" value="F:heme binding"/>
    <property type="evidence" value="ECO:0007669"/>
    <property type="project" value="InterPro"/>
</dbReference>
<dbReference type="Pfam" id="PF00067">
    <property type="entry name" value="p450"/>
    <property type="match status" value="1"/>
</dbReference>
<dbReference type="Gene3D" id="1.10.630.10">
    <property type="entry name" value="Cytochrome P450"/>
    <property type="match status" value="1"/>
</dbReference>
<name>A0A6A5ZLR7_9PLEO</name>
<dbReference type="InterPro" id="IPR001128">
    <property type="entry name" value="Cyt_P450"/>
</dbReference>